<feature type="signal peptide" evidence="6">
    <location>
        <begin position="1"/>
        <end position="16"/>
    </location>
</feature>
<dbReference type="InterPro" id="IPR007110">
    <property type="entry name" value="Ig-like_dom"/>
</dbReference>
<dbReference type="GO" id="GO:0016020">
    <property type="term" value="C:membrane"/>
    <property type="evidence" value="ECO:0007669"/>
    <property type="project" value="UniProtKB-SubCell"/>
</dbReference>
<dbReference type="SMART" id="SM00409">
    <property type="entry name" value="IG"/>
    <property type="match status" value="3"/>
</dbReference>
<dbReference type="KEGG" id="bspl:114863986"/>
<dbReference type="Gene3D" id="2.60.40.10">
    <property type="entry name" value="Immunoglobulins"/>
    <property type="match status" value="6"/>
</dbReference>
<dbReference type="InterPro" id="IPR036179">
    <property type="entry name" value="Ig-like_dom_sf"/>
</dbReference>
<dbReference type="Proteomes" id="UP000515150">
    <property type="component" value="Chromosome 10"/>
</dbReference>
<dbReference type="InterPro" id="IPR015631">
    <property type="entry name" value="CD2/SLAM_rcpt"/>
</dbReference>
<gene>
    <name evidence="9" type="primary">LOC114863986</name>
</gene>
<organism evidence="8 9">
    <name type="scientific">Betta splendens</name>
    <name type="common">Siamese fighting fish</name>
    <dbReference type="NCBI Taxonomy" id="158456"/>
    <lineage>
        <taxon>Eukaryota</taxon>
        <taxon>Metazoa</taxon>
        <taxon>Chordata</taxon>
        <taxon>Craniata</taxon>
        <taxon>Vertebrata</taxon>
        <taxon>Euteleostomi</taxon>
        <taxon>Actinopterygii</taxon>
        <taxon>Neopterygii</taxon>
        <taxon>Teleostei</taxon>
        <taxon>Neoteleostei</taxon>
        <taxon>Acanthomorphata</taxon>
        <taxon>Anabantaria</taxon>
        <taxon>Anabantiformes</taxon>
        <taxon>Anabantoidei</taxon>
        <taxon>Osphronemidae</taxon>
        <taxon>Betta</taxon>
    </lineage>
</organism>
<evidence type="ECO:0000256" key="5">
    <source>
        <dbReference type="SAM" id="Phobius"/>
    </source>
</evidence>
<evidence type="ECO:0000256" key="2">
    <source>
        <dbReference type="ARBA" id="ARBA00022729"/>
    </source>
</evidence>
<keyword evidence="5" id="KW-0812">Transmembrane</keyword>
<feature type="chain" id="PRO_5040999294" evidence="6">
    <location>
        <begin position="17"/>
        <end position="741"/>
    </location>
</feature>
<comment type="subcellular location">
    <subcellularLocation>
        <location evidence="1">Membrane</location>
    </subcellularLocation>
</comment>
<keyword evidence="5" id="KW-1133">Transmembrane helix</keyword>
<dbReference type="AlphaFoldDB" id="A0A9W2Y3B2"/>
<accession>A0A9W2Y3B2</accession>
<feature type="domain" description="Ig-like" evidence="7">
    <location>
        <begin position="124"/>
        <end position="206"/>
    </location>
</feature>
<keyword evidence="8" id="KW-1185">Reference proteome</keyword>
<dbReference type="PROSITE" id="PS50835">
    <property type="entry name" value="IG_LIKE"/>
    <property type="match status" value="3"/>
</dbReference>
<feature type="transmembrane region" description="Helical" evidence="5">
    <location>
        <begin position="697"/>
        <end position="722"/>
    </location>
</feature>
<keyword evidence="3 5" id="KW-0472">Membrane</keyword>
<reference evidence="9" key="1">
    <citation type="submission" date="2025-08" db="UniProtKB">
        <authorList>
            <consortium name="RefSeq"/>
        </authorList>
    </citation>
    <scope>IDENTIFICATION</scope>
</reference>
<evidence type="ECO:0000256" key="3">
    <source>
        <dbReference type="ARBA" id="ARBA00023136"/>
    </source>
</evidence>
<protein>
    <submittedName>
        <fullName evidence="9">Uncharacterized protein LOC114863986</fullName>
    </submittedName>
</protein>
<dbReference type="InterPro" id="IPR013783">
    <property type="entry name" value="Ig-like_fold"/>
</dbReference>
<evidence type="ECO:0000313" key="9">
    <source>
        <dbReference type="RefSeq" id="XP_055368432.1"/>
    </source>
</evidence>
<keyword evidence="2 6" id="KW-0732">Signal</keyword>
<dbReference type="RefSeq" id="XP_055368432.1">
    <property type="nucleotide sequence ID" value="XM_055512457.1"/>
</dbReference>
<name>A0A9W2Y3B2_BETSP</name>
<evidence type="ECO:0000256" key="1">
    <source>
        <dbReference type="ARBA" id="ARBA00004370"/>
    </source>
</evidence>
<dbReference type="InterPro" id="IPR003599">
    <property type="entry name" value="Ig_sub"/>
</dbReference>
<evidence type="ECO:0000259" key="7">
    <source>
        <dbReference type="PROSITE" id="PS50835"/>
    </source>
</evidence>
<dbReference type="SUPFAM" id="SSF48726">
    <property type="entry name" value="Immunoglobulin"/>
    <property type="match status" value="3"/>
</dbReference>
<keyword evidence="4" id="KW-0325">Glycoprotein</keyword>
<evidence type="ECO:0000256" key="4">
    <source>
        <dbReference type="ARBA" id="ARBA00023180"/>
    </source>
</evidence>
<feature type="domain" description="Ig-like" evidence="7">
    <location>
        <begin position="374"/>
        <end position="456"/>
    </location>
</feature>
<dbReference type="PANTHER" id="PTHR12080:SF111">
    <property type="entry name" value="IMMUNOGLOBULIN V-SET DOMAIN-CONTAINING PROTEIN"/>
    <property type="match status" value="1"/>
</dbReference>
<feature type="domain" description="Ig-like" evidence="7">
    <location>
        <begin position="610"/>
        <end position="692"/>
    </location>
</feature>
<dbReference type="GeneID" id="114863986"/>
<sequence>METVVVMMVVLGLCHGVETYCDGRQNGTQCYGALGGTVDVQLMDRDSRIYRYWWKKDQRLILGGRMDQILSNHIENRSVFTPSNGTIRIINLSRNDSGEYQLELYDSNGQKSEERTLHLTVQAPVGSVLLLSECLSEGQMRASCSSEGGDSPQYSWTLDGHTLTHAELLSGNNETNNITLKQHVSGRLLCSVRNQVSRVSREETITDCGFIFINCTSFNGTYISQSVSAANNTLCVEPTTHPTTVTEAHVSTVGNGGERTQMHGARTRETYCDGRQDRAQCYGALGGTVDVQLMDRASDVHKYQWIKDQRVILGGRRDRFLSNPLEDRFLFTPSNGTIRINNLSRNDSGEYQIELYDSEGKNKKRTLHLTIQAPVGSVLLLSECLSEGQMRASCSSEGGDSPQYSWTLDGHTLTHAELLSGNNETNNITLKQHVSGRLLCSVRNQVNNVSKEETITDCGFIFINCTSPNGTHMSRWVFAANNNPCVEPTAHPTTVTEAHVSVVETYCDGRQDRAQCYGALGGTVDVQLMDRASDVHKYQWIKDQRVILGGRRDRFLSNHIEVRSLFTPSNGTIRINNLSRNDSGEYQLETYDSDGRRLDQRTLSLIVQAPVGSVLLLSECLSEGQMRASCSSEGGDSPQYSWTLDGHTLTHAELLSGNNESNNITLKQHVSGRLLCSVRNQVSRVSKEESISPCKGLSLLICGLESAVAAVSLGVICIYFYWKKRKYEQLSAPATQTIELI</sequence>
<evidence type="ECO:0000313" key="8">
    <source>
        <dbReference type="Proteomes" id="UP000515150"/>
    </source>
</evidence>
<evidence type="ECO:0000256" key="6">
    <source>
        <dbReference type="SAM" id="SignalP"/>
    </source>
</evidence>
<dbReference type="PANTHER" id="PTHR12080">
    <property type="entry name" value="SIGNALING LYMPHOCYTIC ACTIVATION MOLECULE"/>
    <property type="match status" value="1"/>
</dbReference>
<proteinExistence type="predicted"/>
<dbReference type="OrthoDB" id="8439544at2759"/>